<organism evidence="1 2">
    <name type="scientific">Streptomyces rapamycinicus (strain ATCC 29253 / DSM 41530 / NRRL 5491 / AYB-994)</name>
    <name type="common">Streptomyces hygroscopicus (strain ATCC 29253)</name>
    <dbReference type="NCBI Taxonomy" id="1343740"/>
    <lineage>
        <taxon>Bacteria</taxon>
        <taxon>Bacillati</taxon>
        <taxon>Actinomycetota</taxon>
        <taxon>Actinomycetes</taxon>
        <taxon>Kitasatosporales</taxon>
        <taxon>Streptomycetaceae</taxon>
        <taxon>Streptomyces</taxon>
        <taxon>Streptomyces violaceusniger group</taxon>
    </lineage>
</organism>
<dbReference type="Proteomes" id="UP000281594">
    <property type="component" value="Unassembled WGS sequence"/>
</dbReference>
<proteinExistence type="predicted"/>
<sequence length="89" mass="9795">MTPNAARAVIAAHLTDALDVPPHRATLTASELLDRLAVEGWEITTAPAARPVAPRARETSRARRLAAHLLTRRVHDVRQLPHEEGTRAR</sequence>
<protein>
    <submittedName>
        <fullName evidence="1">Uncharacterized protein</fullName>
    </submittedName>
</protein>
<dbReference type="AlphaFoldDB" id="A0A0A0NI07"/>
<dbReference type="KEGG" id="src:M271_26820"/>
<dbReference type="STRING" id="1343740.M271_26820"/>
<dbReference type="RefSeq" id="WP_020870290.1">
    <property type="nucleotide sequence ID" value="NC_022785.1"/>
</dbReference>
<gene>
    <name evidence="1" type="ORF">D3C57_116810</name>
</gene>
<comment type="caution">
    <text evidence="1">The sequence shown here is derived from an EMBL/GenBank/DDBJ whole genome shotgun (WGS) entry which is preliminary data.</text>
</comment>
<evidence type="ECO:0000313" key="1">
    <source>
        <dbReference type="EMBL" id="RLV80065.1"/>
    </source>
</evidence>
<name>A0A0A0NI07_STRRN</name>
<dbReference type="HOGENOM" id="CLU_2453410_0_0_11"/>
<dbReference type="EMBL" id="QYCY01000001">
    <property type="protein sequence ID" value="RLV80065.1"/>
    <property type="molecule type" value="Genomic_DNA"/>
</dbReference>
<accession>A0A0A0NI07</accession>
<dbReference type="eggNOG" id="ENOG5032CY3">
    <property type="taxonomic scope" value="Bacteria"/>
</dbReference>
<evidence type="ECO:0000313" key="2">
    <source>
        <dbReference type="Proteomes" id="UP000281594"/>
    </source>
</evidence>
<reference evidence="1 2" key="1">
    <citation type="journal article" date="2018" name="J. Biol. Chem.">
        <title>Discovery of the actinoplanic acid pathway in Streptomyces rapamycinicus reveals a genetically conserved synergism with rapamycin.</title>
        <authorList>
            <person name="Mrak P."/>
            <person name="Krastel P."/>
            <person name="Pivk Lukancic P."/>
            <person name="Tao J."/>
            <person name="Pistorius D."/>
            <person name="Moore C.M."/>
        </authorList>
    </citation>
    <scope>NUCLEOTIDE SEQUENCE [LARGE SCALE GENOMIC DNA]</scope>
    <source>
        <strain evidence="1 2">NRRL 5491</strain>
    </source>
</reference>